<organism evidence="1 2">
    <name type="scientific">Pangasianodon gigas</name>
    <name type="common">Mekong giant catfish</name>
    <name type="synonym">Pangasius gigas</name>
    <dbReference type="NCBI Taxonomy" id="30993"/>
    <lineage>
        <taxon>Eukaryota</taxon>
        <taxon>Metazoa</taxon>
        <taxon>Chordata</taxon>
        <taxon>Craniata</taxon>
        <taxon>Vertebrata</taxon>
        <taxon>Euteleostomi</taxon>
        <taxon>Actinopterygii</taxon>
        <taxon>Neopterygii</taxon>
        <taxon>Teleostei</taxon>
        <taxon>Ostariophysi</taxon>
        <taxon>Siluriformes</taxon>
        <taxon>Pangasiidae</taxon>
        <taxon>Pangasianodon</taxon>
    </lineage>
</organism>
<evidence type="ECO:0000313" key="1">
    <source>
        <dbReference type="EMBL" id="MCI4390801.1"/>
    </source>
</evidence>
<accession>A0ACC5XIP9</accession>
<evidence type="ECO:0000313" key="2">
    <source>
        <dbReference type="Proteomes" id="UP000829447"/>
    </source>
</evidence>
<gene>
    <name evidence="1" type="ORF">PGIGA_G00127030</name>
</gene>
<name>A0ACC5XIP9_PANGG</name>
<keyword evidence="2" id="KW-1185">Reference proteome</keyword>
<reference evidence="1 2" key="1">
    <citation type="journal article" date="2022" name="bioRxiv">
        <title>An ancient truncated duplication of the anti-Mullerian hormone receptor type 2 gene is a potential conserved master sex determinant in the Pangasiidae catfish family.</title>
        <authorList>
            <person name="Wen M."/>
            <person name="Pan Q."/>
            <person name="Jouanno E."/>
            <person name="Montfort J."/>
            <person name="Zahm M."/>
            <person name="Cabau C."/>
            <person name="Klopp C."/>
            <person name="Iampietro C."/>
            <person name="Roques C."/>
            <person name="Bouchez O."/>
            <person name="Castinel A."/>
            <person name="Donnadieu C."/>
            <person name="Parrinello H."/>
            <person name="Poncet C."/>
            <person name="Belmonte E."/>
            <person name="Gautier V."/>
            <person name="Avarre J.-C."/>
            <person name="Dugue R."/>
            <person name="Gustiano R."/>
            <person name="Ha T.T.T."/>
            <person name="Campet M."/>
            <person name="Sriphairoj K."/>
            <person name="Ribolli J."/>
            <person name="de Almeida F.L."/>
            <person name="Desvignes T."/>
            <person name="Postlethwait J.H."/>
            <person name="Bucao C.F."/>
            <person name="Robinson-Rechavi M."/>
            <person name="Bobe J."/>
            <person name="Herpin A."/>
            <person name="Guiguen Y."/>
        </authorList>
    </citation>
    <scope>NUCLEOTIDE SEQUENCE [LARGE SCALE GENOMIC DNA]</scope>
    <source>
        <strain evidence="1">YG-Dec2019</strain>
    </source>
</reference>
<proteinExistence type="predicted"/>
<dbReference type="EMBL" id="CM040474">
    <property type="protein sequence ID" value="MCI4390801.1"/>
    <property type="molecule type" value="Genomic_DNA"/>
</dbReference>
<dbReference type="Proteomes" id="UP000829447">
    <property type="component" value="Linkage Group LG21"/>
</dbReference>
<sequence>MPNKESPARRARRSPAGLEEMRTQIRLGRWATEQPHQLVRSGLFYVHHSILRYGWQLSALLRATVGHMRTFAARYCRKKAPRVFVALRIGFWARKEREV</sequence>
<protein>
    <submittedName>
        <fullName evidence="1">Uncharacterized protein</fullName>
    </submittedName>
</protein>
<comment type="caution">
    <text evidence="1">The sequence shown here is derived from an EMBL/GenBank/DDBJ whole genome shotgun (WGS) entry which is preliminary data.</text>
</comment>